<gene>
    <name evidence="1" type="ORF">EZ216_19780</name>
</gene>
<accession>A0A4Z0BCY2</accession>
<dbReference type="AlphaFoldDB" id="A0A4Z0BCY2"/>
<name>A0A4Z0BCY2_9BURK</name>
<proteinExistence type="predicted"/>
<keyword evidence="2" id="KW-1185">Reference proteome</keyword>
<dbReference type="RefSeq" id="WP_135251517.1">
    <property type="nucleotide sequence ID" value="NZ_SMLK01000009.1"/>
</dbReference>
<reference evidence="1 2" key="1">
    <citation type="submission" date="2019-03" db="EMBL/GenBank/DDBJ databases">
        <title>Ramlibacter sp. 18x22-1, whole genome shotgun sequence.</title>
        <authorList>
            <person name="Zhang X."/>
            <person name="Feng G."/>
            <person name="Zhu H."/>
        </authorList>
    </citation>
    <scope>NUCLEOTIDE SEQUENCE [LARGE SCALE GENOMIC DNA]</scope>
    <source>
        <strain evidence="1 2">18x22-1</strain>
    </source>
</reference>
<organism evidence="1 2">
    <name type="scientific">Ramlibacter humi</name>
    <dbReference type="NCBI Taxonomy" id="2530451"/>
    <lineage>
        <taxon>Bacteria</taxon>
        <taxon>Pseudomonadati</taxon>
        <taxon>Pseudomonadota</taxon>
        <taxon>Betaproteobacteria</taxon>
        <taxon>Burkholderiales</taxon>
        <taxon>Comamonadaceae</taxon>
        <taxon>Ramlibacter</taxon>
    </lineage>
</organism>
<protein>
    <submittedName>
        <fullName evidence="1">Uncharacterized protein</fullName>
    </submittedName>
</protein>
<sequence>MESSLDHLAALPGITFICSWNAFAPISICADAHPSILFVDFASTCLSVLPQRRFGTVPAQAALHLESWNWSPLPSINTPLLDASLAFHKALWRSRLICSCSFRKG</sequence>
<evidence type="ECO:0000313" key="1">
    <source>
        <dbReference type="EMBL" id="TFY97102.1"/>
    </source>
</evidence>
<evidence type="ECO:0000313" key="2">
    <source>
        <dbReference type="Proteomes" id="UP000297839"/>
    </source>
</evidence>
<dbReference type="EMBL" id="SMLK01000009">
    <property type="protein sequence ID" value="TFY97102.1"/>
    <property type="molecule type" value="Genomic_DNA"/>
</dbReference>
<dbReference type="Proteomes" id="UP000297839">
    <property type="component" value="Unassembled WGS sequence"/>
</dbReference>
<comment type="caution">
    <text evidence="1">The sequence shown here is derived from an EMBL/GenBank/DDBJ whole genome shotgun (WGS) entry which is preliminary data.</text>
</comment>